<proteinExistence type="predicted"/>
<gene>
    <name evidence="2" type="ORF">A4X09_0g6887</name>
</gene>
<evidence type="ECO:0000313" key="3">
    <source>
        <dbReference type="Proteomes" id="UP000078113"/>
    </source>
</evidence>
<name>A0A8X7T2N6_9BASI</name>
<comment type="caution">
    <text evidence="2">The sequence shown here is derived from an EMBL/GenBank/DDBJ whole genome shotgun (WGS) entry which is preliminary data.</text>
</comment>
<feature type="non-terminal residue" evidence="2">
    <location>
        <position position="1"/>
    </location>
</feature>
<reference evidence="2" key="2">
    <citation type="journal article" date="2019" name="IMA Fungus">
        <title>Genome sequencing and comparison of five Tilletia species to identify candidate genes for the detection of regulated species infecting wheat.</title>
        <authorList>
            <person name="Nguyen H.D.T."/>
            <person name="Sultana T."/>
            <person name="Kesanakurti P."/>
            <person name="Hambleton S."/>
        </authorList>
    </citation>
    <scope>NUCLEOTIDE SEQUENCE</scope>
    <source>
        <strain evidence="2">DAOMC 236422</strain>
    </source>
</reference>
<dbReference type="AlphaFoldDB" id="A0A8X7T2N6"/>
<organism evidence="2 3">
    <name type="scientific">Tilletia walkeri</name>
    <dbReference type="NCBI Taxonomy" id="117179"/>
    <lineage>
        <taxon>Eukaryota</taxon>
        <taxon>Fungi</taxon>
        <taxon>Dikarya</taxon>
        <taxon>Basidiomycota</taxon>
        <taxon>Ustilaginomycotina</taxon>
        <taxon>Exobasidiomycetes</taxon>
        <taxon>Tilletiales</taxon>
        <taxon>Tilletiaceae</taxon>
        <taxon>Tilletia</taxon>
    </lineage>
</organism>
<dbReference type="Proteomes" id="UP000078113">
    <property type="component" value="Unassembled WGS sequence"/>
</dbReference>
<accession>A0A8X7T2N6</accession>
<protein>
    <submittedName>
        <fullName evidence="2">Uncharacterized protein</fullName>
    </submittedName>
</protein>
<sequence length="53" mass="5129">PASASPARAAAPAAAPAAEEGEKSGSGAPAAPVDDDGFQPVKKTGAYRPPGRR</sequence>
<keyword evidence="3" id="KW-1185">Reference proteome</keyword>
<evidence type="ECO:0000313" key="2">
    <source>
        <dbReference type="EMBL" id="KAE8264694.1"/>
    </source>
</evidence>
<reference evidence="2" key="1">
    <citation type="submission" date="2016-04" db="EMBL/GenBank/DDBJ databases">
        <authorList>
            <person name="Nguyen H.D."/>
            <person name="Samba Siva P."/>
            <person name="Cullis J."/>
            <person name="Levesque C.A."/>
            <person name="Hambleton S."/>
        </authorList>
    </citation>
    <scope>NUCLEOTIDE SEQUENCE</scope>
    <source>
        <strain evidence="2">DAOMC 236422</strain>
    </source>
</reference>
<feature type="compositionally biased region" description="Low complexity" evidence="1">
    <location>
        <begin position="1"/>
        <end position="18"/>
    </location>
</feature>
<feature type="region of interest" description="Disordered" evidence="1">
    <location>
        <begin position="1"/>
        <end position="53"/>
    </location>
</feature>
<evidence type="ECO:0000256" key="1">
    <source>
        <dbReference type="SAM" id="MobiDB-lite"/>
    </source>
</evidence>
<dbReference type="EMBL" id="LWDG02000510">
    <property type="protein sequence ID" value="KAE8264694.1"/>
    <property type="molecule type" value="Genomic_DNA"/>
</dbReference>